<protein>
    <recommendedName>
        <fullName evidence="2">BTB domain-containing protein</fullName>
    </recommendedName>
</protein>
<dbReference type="PANTHER" id="PTHR47843">
    <property type="entry name" value="BTB DOMAIN-CONTAINING PROTEIN-RELATED"/>
    <property type="match status" value="1"/>
</dbReference>
<evidence type="ECO:0000313" key="4">
    <source>
        <dbReference type="Proteomes" id="UP000756132"/>
    </source>
</evidence>
<dbReference type="AlphaFoldDB" id="A0A9Q8PAT6"/>
<dbReference type="Proteomes" id="UP000756132">
    <property type="component" value="Chromosome 6"/>
</dbReference>
<feature type="coiled-coil region" evidence="1">
    <location>
        <begin position="286"/>
        <end position="370"/>
    </location>
</feature>
<gene>
    <name evidence="3" type="ORF">CLAFUR5_06661</name>
</gene>
<keyword evidence="1" id="KW-0175">Coiled coil</keyword>
<accession>A0A9Q8PAT6</accession>
<dbReference type="PROSITE" id="PS50097">
    <property type="entry name" value="BTB"/>
    <property type="match status" value="1"/>
</dbReference>
<sequence length="472" mass="53938">MDSLATSIGELLLDPKYADLEIQCGGKRFLVHRPIVCKRSRVIERECDGLFQVSLRICAQLPLPITQLCDAAACDSSVATPLHSKKQKSLTLAASQESWTRIIKHDVYDFRAVDRMLQYIYSSDYKLEPCTPWTYAADVKTTSREVDTRDEDEEPLIAHVYVYAIADYYDVPGLKTLAEKKFVVERDTSEALAIDKILAIAVAMYKSTSGPCTLRRLLMELCHSNVKVTIQNKVFLEEIARRDDLQEFRRDFFAWQFERVCQEKKDDVATYQTAVKSITDDLDTAKVQHYARIAQLRQEQRELEAAHAKEKDELQTEITAGKFFVEQAHKAITKLRQEKADLVAARSKEKEQLQKEKADLETAHSTEKQQLQEKVATGGRLATLAYSAYKRDNELRLKQEKAHTKTVAELNEAKNAFAKLALTRLEVCPHCSAPFDNYDNELKVNYRQTESVHDIKITAKCRMCGKAIDERL</sequence>
<keyword evidence="4" id="KW-1185">Reference proteome</keyword>
<dbReference type="InterPro" id="IPR011333">
    <property type="entry name" value="SKP1/BTB/POZ_sf"/>
</dbReference>
<dbReference type="InterPro" id="IPR000210">
    <property type="entry name" value="BTB/POZ_dom"/>
</dbReference>
<dbReference type="RefSeq" id="XP_047763372.1">
    <property type="nucleotide sequence ID" value="XM_047905809.1"/>
</dbReference>
<name>A0A9Q8PAT6_PASFU</name>
<proteinExistence type="predicted"/>
<dbReference type="Gene3D" id="3.30.710.10">
    <property type="entry name" value="Potassium Channel Kv1.1, Chain A"/>
    <property type="match status" value="1"/>
</dbReference>
<dbReference type="GeneID" id="71986539"/>
<reference evidence="3" key="1">
    <citation type="submission" date="2021-12" db="EMBL/GenBank/DDBJ databases">
        <authorList>
            <person name="Zaccaron A."/>
            <person name="Stergiopoulos I."/>
        </authorList>
    </citation>
    <scope>NUCLEOTIDE SEQUENCE</scope>
    <source>
        <strain evidence="3">Race5_Kim</strain>
    </source>
</reference>
<reference evidence="3" key="2">
    <citation type="journal article" date="2022" name="Microb. Genom.">
        <title>A chromosome-scale genome assembly of the tomato pathogen Cladosporium fulvum reveals a compartmentalized genome architecture and the presence of a dispensable chromosome.</title>
        <authorList>
            <person name="Zaccaron A.Z."/>
            <person name="Chen L.H."/>
            <person name="Samaras A."/>
            <person name="Stergiopoulos I."/>
        </authorList>
    </citation>
    <scope>NUCLEOTIDE SEQUENCE</scope>
    <source>
        <strain evidence="3">Race5_Kim</strain>
    </source>
</reference>
<dbReference type="SUPFAM" id="SSF54695">
    <property type="entry name" value="POZ domain"/>
    <property type="match status" value="1"/>
</dbReference>
<feature type="domain" description="BTB" evidence="2">
    <location>
        <begin position="18"/>
        <end position="129"/>
    </location>
</feature>
<dbReference type="EMBL" id="CP090168">
    <property type="protein sequence ID" value="UJO19006.1"/>
    <property type="molecule type" value="Genomic_DNA"/>
</dbReference>
<dbReference type="OrthoDB" id="3648668at2759"/>
<organism evidence="3 4">
    <name type="scientific">Passalora fulva</name>
    <name type="common">Tomato leaf mold</name>
    <name type="synonym">Cladosporium fulvum</name>
    <dbReference type="NCBI Taxonomy" id="5499"/>
    <lineage>
        <taxon>Eukaryota</taxon>
        <taxon>Fungi</taxon>
        <taxon>Dikarya</taxon>
        <taxon>Ascomycota</taxon>
        <taxon>Pezizomycotina</taxon>
        <taxon>Dothideomycetes</taxon>
        <taxon>Dothideomycetidae</taxon>
        <taxon>Mycosphaerellales</taxon>
        <taxon>Mycosphaerellaceae</taxon>
        <taxon>Fulvia</taxon>
    </lineage>
</organism>
<dbReference type="KEGG" id="ffu:CLAFUR5_06661"/>
<evidence type="ECO:0000256" key="1">
    <source>
        <dbReference type="SAM" id="Coils"/>
    </source>
</evidence>
<evidence type="ECO:0000313" key="3">
    <source>
        <dbReference type="EMBL" id="UJO19006.1"/>
    </source>
</evidence>
<evidence type="ECO:0000259" key="2">
    <source>
        <dbReference type="PROSITE" id="PS50097"/>
    </source>
</evidence>
<dbReference type="PANTHER" id="PTHR47843:SF5">
    <property type="entry name" value="BTB_POZ DOMAIN PROTEIN"/>
    <property type="match status" value="1"/>
</dbReference>